<keyword evidence="2" id="KW-1185">Reference proteome</keyword>
<name>T1JRK3_TETUR</name>
<dbReference type="EMBL" id="CAEY01000449">
    <property type="status" value="NOT_ANNOTATED_CDS"/>
    <property type="molecule type" value="Genomic_DNA"/>
</dbReference>
<dbReference type="AlphaFoldDB" id="T1JRK3"/>
<dbReference type="HOGENOM" id="CLU_3377627_0_0_1"/>
<organism evidence="1 2">
    <name type="scientific">Tetranychus urticae</name>
    <name type="common">Two-spotted spider mite</name>
    <dbReference type="NCBI Taxonomy" id="32264"/>
    <lineage>
        <taxon>Eukaryota</taxon>
        <taxon>Metazoa</taxon>
        <taxon>Ecdysozoa</taxon>
        <taxon>Arthropoda</taxon>
        <taxon>Chelicerata</taxon>
        <taxon>Arachnida</taxon>
        <taxon>Acari</taxon>
        <taxon>Acariformes</taxon>
        <taxon>Trombidiformes</taxon>
        <taxon>Prostigmata</taxon>
        <taxon>Eleutherengona</taxon>
        <taxon>Raphignathae</taxon>
        <taxon>Tetranychoidea</taxon>
        <taxon>Tetranychidae</taxon>
        <taxon>Tetranychus</taxon>
    </lineage>
</organism>
<evidence type="ECO:0000313" key="1">
    <source>
        <dbReference type="EnsemblMetazoa" id="tetur01g07190.1"/>
    </source>
</evidence>
<reference evidence="1" key="2">
    <citation type="submission" date="2015-06" db="UniProtKB">
        <authorList>
            <consortium name="EnsemblMetazoa"/>
        </authorList>
    </citation>
    <scope>IDENTIFICATION</scope>
</reference>
<sequence>MITTLNSSIVVANRLDYFSLYFIDFSCKKSRFCF</sequence>
<dbReference type="EnsemblMetazoa" id="tetur01g07190.1">
    <property type="protein sequence ID" value="tetur01g07190.1"/>
    <property type="gene ID" value="tetur01g07190"/>
</dbReference>
<evidence type="ECO:0000313" key="2">
    <source>
        <dbReference type="Proteomes" id="UP000015104"/>
    </source>
</evidence>
<proteinExistence type="predicted"/>
<reference evidence="2" key="1">
    <citation type="submission" date="2011-08" db="EMBL/GenBank/DDBJ databases">
        <authorList>
            <person name="Rombauts S."/>
        </authorList>
    </citation>
    <scope>NUCLEOTIDE SEQUENCE</scope>
    <source>
        <strain evidence="2">London</strain>
    </source>
</reference>
<accession>T1JRK3</accession>
<protein>
    <submittedName>
        <fullName evidence="1">Uncharacterized protein</fullName>
    </submittedName>
</protein>
<dbReference type="Proteomes" id="UP000015104">
    <property type="component" value="Unassembled WGS sequence"/>
</dbReference>